<protein>
    <submittedName>
        <fullName evidence="1">Uncharacterized protein</fullName>
    </submittedName>
</protein>
<comment type="caution">
    <text evidence="1">The sequence shown here is derived from an EMBL/GenBank/DDBJ whole genome shotgun (WGS) entry which is preliminary data.</text>
</comment>
<reference evidence="1 2" key="1">
    <citation type="submission" date="2017-11" db="EMBL/GenBank/DDBJ databases">
        <authorList>
            <person name="Han C.G."/>
        </authorList>
    </citation>
    <scope>NUCLEOTIDE SEQUENCE [LARGE SCALE GENOMIC DNA]</scope>
    <source>
        <strain evidence="1 2">A8</strain>
    </source>
</reference>
<dbReference type="EMBL" id="PIDP01001025">
    <property type="protein sequence ID" value="PLM92130.1"/>
    <property type="molecule type" value="Genomic_DNA"/>
</dbReference>
<gene>
    <name evidence="1" type="ORF">CWN47_23445</name>
</gene>
<organism evidence="1 2">
    <name type="scientific">Klebsiella variicola</name>
    <dbReference type="NCBI Taxonomy" id="244366"/>
    <lineage>
        <taxon>Bacteria</taxon>
        <taxon>Pseudomonadati</taxon>
        <taxon>Pseudomonadota</taxon>
        <taxon>Gammaproteobacteria</taxon>
        <taxon>Enterobacterales</taxon>
        <taxon>Enterobacteriaceae</taxon>
        <taxon>Klebsiella/Raoultella group</taxon>
        <taxon>Klebsiella</taxon>
        <taxon>Klebsiella pneumoniae complex</taxon>
    </lineage>
</organism>
<reference evidence="1 2" key="2">
    <citation type="submission" date="2018-01" db="EMBL/GenBank/DDBJ databases">
        <title>Genomic study of Klebsiella pneumoniae.</title>
        <authorList>
            <person name="Yang Y."/>
            <person name="Bicalho R."/>
        </authorList>
    </citation>
    <scope>NUCLEOTIDE SEQUENCE [LARGE SCALE GENOMIC DNA]</scope>
    <source>
        <strain evidence="1 2">A8</strain>
    </source>
</reference>
<name>A0A2N4YWC0_KLEVA</name>
<dbReference type="Proteomes" id="UP000234412">
    <property type="component" value="Unassembled WGS sequence"/>
</dbReference>
<feature type="non-terminal residue" evidence="1">
    <location>
        <position position="1"/>
    </location>
</feature>
<evidence type="ECO:0000313" key="2">
    <source>
        <dbReference type="Proteomes" id="UP000234412"/>
    </source>
</evidence>
<sequence>EREVRFLIQNLPINAEGTSLDFNNAIAPNVIPIDVDISSFVKKIHLSPRAPEWMLNLLKDIVIKYSINVEVRRSNLYISPIY</sequence>
<accession>A0A2N4YWC0</accession>
<evidence type="ECO:0000313" key="1">
    <source>
        <dbReference type="EMBL" id="PLM92130.1"/>
    </source>
</evidence>
<dbReference type="AlphaFoldDB" id="A0A2N4YWC0"/>
<proteinExistence type="predicted"/>